<dbReference type="CDD" id="cd06850">
    <property type="entry name" value="biotinyl_domain"/>
    <property type="match status" value="1"/>
</dbReference>
<dbReference type="SUPFAM" id="SSF51246">
    <property type="entry name" value="Rudiment single hybrid motif"/>
    <property type="match status" value="1"/>
</dbReference>
<feature type="domain" description="Biotin carboxylation" evidence="11">
    <location>
        <begin position="18"/>
        <end position="462"/>
    </location>
</feature>
<dbReference type="PANTHER" id="PTHR18866">
    <property type="entry name" value="CARBOXYLASE:PYRUVATE/ACETYL-COA/PROPIONYL-COA CARBOXYLASE"/>
    <property type="match status" value="1"/>
</dbReference>
<comment type="caution">
    <text evidence="12">The sequence shown here is derived from an EMBL/GenBank/DDBJ whole genome shotgun (WGS) entry which is preliminary data.</text>
</comment>
<dbReference type="Gene3D" id="3.30.1490.20">
    <property type="entry name" value="ATP-grasp fold, A domain"/>
    <property type="match status" value="1"/>
</dbReference>
<dbReference type="EMBL" id="JAQGLA010000025">
    <property type="protein sequence ID" value="MDA3627181.1"/>
    <property type="molecule type" value="Genomic_DNA"/>
</dbReference>
<keyword evidence="5 7" id="KW-0067">ATP-binding</keyword>
<dbReference type="Pfam" id="PF00364">
    <property type="entry name" value="Biotin_lipoyl"/>
    <property type="match status" value="1"/>
</dbReference>
<dbReference type="InterPro" id="IPR011054">
    <property type="entry name" value="Rudment_hybrid_motif"/>
</dbReference>
<dbReference type="InterPro" id="IPR013815">
    <property type="entry name" value="ATP_grasp_subdomain_1"/>
</dbReference>
<organism evidence="12 13">
    <name type="scientific">Saccharopolyspora oryzae</name>
    <dbReference type="NCBI Taxonomy" id="2997343"/>
    <lineage>
        <taxon>Bacteria</taxon>
        <taxon>Bacillati</taxon>
        <taxon>Actinomycetota</taxon>
        <taxon>Actinomycetes</taxon>
        <taxon>Pseudonocardiales</taxon>
        <taxon>Pseudonocardiaceae</taxon>
        <taxon>Saccharopolyspora</taxon>
    </lineage>
</organism>
<feature type="region of interest" description="Disordered" evidence="8">
    <location>
        <begin position="578"/>
        <end position="600"/>
    </location>
</feature>
<dbReference type="Gene3D" id="2.40.50.100">
    <property type="match status" value="1"/>
</dbReference>
<dbReference type="PROSITE" id="PS00867">
    <property type="entry name" value="CPSASE_2"/>
    <property type="match status" value="1"/>
</dbReference>
<reference evidence="12 13" key="1">
    <citation type="submission" date="2022-11" db="EMBL/GenBank/DDBJ databases">
        <title>Draft genome sequence of Saccharopolyspora sp. WRP15-2 isolated from rhizosphere soils of wild rice in Thailand.</title>
        <authorList>
            <person name="Duangmal K."/>
            <person name="Kammanee S."/>
            <person name="Muangham S."/>
        </authorList>
    </citation>
    <scope>NUCLEOTIDE SEQUENCE [LARGE SCALE GENOMIC DNA]</scope>
    <source>
        <strain evidence="12 13">WRP15-2</strain>
    </source>
</reference>
<dbReference type="InterPro" id="IPR005482">
    <property type="entry name" value="Biotin_COase_C"/>
</dbReference>
<dbReference type="PROSITE" id="PS50968">
    <property type="entry name" value="BIOTINYL_LIPOYL"/>
    <property type="match status" value="1"/>
</dbReference>
<evidence type="ECO:0000313" key="12">
    <source>
        <dbReference type="EMBL" id="MDA3627181.1"/>
    </source>
</evidence>
<dbReference type="InterPro" id="IPR000089">
    <property type="entry name" value="Biotin_lipoyl"/>
</dbReference>
<dbReference type="Gene3D" id="3.30.470.20">
    <property type="entry name" value="ATP-grasp fold, B domain"/>
    <property type="match status" value="1"/>
</dbReference>
<dbReference type="PROSITE" id="PS50975">
    <property type="entry name" value="ATP_GRASP"/>
    <property type="match status" value="1"/>
</dbReference>
<keyword evidence="3" id="KW-0436">Ligase</keyword>
<evidence type="ECO:0000259" key="10">
    <source>
        <dbReference type="PROSITE" id="PS50975"/>
    </source>
</evidence>
<evidence type="ECO:0000256" key="6">
    <source>
        <dbReference type="ARBA" id="ARBA00023267"/>
    </source>
</evidence>
<dbReference type="InterPro" id="IPR005479">
    <property type="entry name" value="CPAse_ATP-bd"/>
</dbReference>
<dbReference type="EC" id="6.3.4.14" evidence="2"/>
<proteinExistence type="predicted"/>
<evidence type="ECO:0000256" key="4">
    <source>
        <dbReference type="ARBA" id="ARBA00022741"/>
    </source>
</evidence>
<keyword evidence="4 7" id="KW-0547">Nucleotide-binding</keyword>
<dbReference type="SUPFAM" id="SSF51230">
    <property type="entry name" value="Single hybrid motif"/>
    <property type="match status" value="1"/>
</dbReference>
<dbReference type="PANTHER" id="PTHR18866:SF33">
    <property type="entry name" value="METHYLCROTONOYL-COA CARBOXYLASE SUBUNIT ALPHA, MITOCHONDRIAL-RELATED"/>
    <property type="match status" value="1"/>
</dbReference>
<evidence type="ECO:0000256" key="1">
    <source>
        <dbReference type="ARBA" id="ARBA00001953"/>
    </source>
</evidence>
<sequence>MSGVAPGNEGLTTVDVTPISKVLIANRGEIAVRVIRACKDEDIASVAVYAEPDADAQFVRMADEAFALGGSTPGESYLNIDKIIDAAKRAEADAVHPGYGFLSENAEFAQAVLDAGLIWIGPSPQAIRDLGDKVTARHIATRAGAPLVPGTKNPVSGADEVVAFAEEHGLPVAIKAAFGGGGRGLKVARTIEEIPELYASAVREAETAFGRGECFVERYLDRPRHVEAQVLADQHGNVVVVGTRDCSLQRRHQKLVEEAPAPFLSDEQRRTIHEAARAICSEAGYYGAGTVEFLVGLDGTISFLEVNTRLQVEHPVSEETTGIDLVRGQFRIAAGEKLAFDEDPAPRGHSFEFRINGEDAGRGFLPAPGTVTRFVAPQGPGVRVDAGVESGSVIGGQFDSLLAKVIVTGADRQQALERSRRVLDEMVVEGMATVLPFHRVIVRDPAFTGTDGFSVHTRWIETEFDNTIEPFTGGAEVEEPEARQSITVEVGGRRLEVTLPAELAVSGAAPAGKAKPRKRSAGKAGAAVSGDAVTAPMQGTIVKVAVTDGQQVEAGEQIAVLEAMKMENPVTAHKAGTVTGLSAQPGDSVSQGTTLCEIKD</sequence>
<feature type="domain" description="Lipoyl-binding" evidence="9">
    <location>
        <begin position="521"/>
        <end position="599"/>
    </location>
</feature>
<dbReference type="InterPro" id="IPR011761">
    <property type="entry name" value="ATP-grasp"/>
</dbReference>
<dbReference type="Pfam" id="PF00289">
    <property type="entry name" value="Biotin_carb_N"/>
    <property type="match status" value="1"/>
</dbReference>
<dbReference type="PROSITE" id="PS00188">
    <property type="entry name" value="BIOTIN"/>
    <property type="match status" value="1"/>
</dbReference>
<gene>
    <name evidence="12" type="ORF">OU415_17180</name>
</gene>
<feature type="domain" description="ATP-grasp" evidence="10">
    <location>
        <begin position="137"/>
        <end position="334"/>
    </location>
</feature>
<dbReference type="PROSITE" id="PS50979">
    <property type="entry name" value="BC"/>
    <property type="match status" value="1"/>
</dbReference>
<dbReference type="SMART" id="SM00878">
    <property type="entry name" value="Biotin_carb_C"/>
    <property type="match status" value="1"/>
</dbReference>
<dbReference type="RefSeq" id="WP_270949837.1">
    <property type="nucleotide sequence ID" value="NZ_JAQGLA010000025.1"/>
</dbReference>
<feature type="compositionally biased region" description="Polar residues" evidence="8">
    <location>
        <begin position="579"/>
        <end position="594"/>
    </location>
</feature>
<dbReference type="InterPro" id="IPR011764">
    <property type="entry name" value="Biotin_carboxylation_dom"/>
</dbReference>
<accession>A0ABT4V149</accession>
<keyword evidence="6" id="KW-0092">Biotin</keyword>
<evidence type="ECO:0000313" key="13">
    <source>
        <dbReference type="Proteomes" id="UP001210380"/>
    </source>
</evidence>
<dbReference type="InterPro" id="IPR001882">
    <property type="entry name" value="Biotin_BS"/>
</dbReference>
<protein>
    <recommendedName>
        <fullName evidence="2">biotin carboxylase</fullName>
        <ecNumber evidence="2">6.3.4.14</ecNumber>
    </recommendedName>
</protein>
<dbReference type="SUPFAM" id="SSF56059">
    <property type="entry name" value="Glutathione synthetase ATP-binding domain-like"/>
    <property type="match status" value="1"/>
</dbReference>
<dbReference type="SUPFAM" id="SSF52440">
    <property type="entry name" value="PreATP-grasp domain"/>
    <property type="match status" value="1"/>
</dbReference>
<dbReference type="InterPro" id="IPR005481">
    <property type="entry name" value="BC-like_N"/>
</dbReference>
<name>A0ABT4V149_9PSEU</name>
<dbReference type="InterPro" id="IPR050856">
    <property type="entry name" value="Biotin_carboxylase_complex"/>
</dbReference>
<evidence type="ECO:0000256" key="2">
    <source>
        <dbReference type="ARBA" id="ARBA00013263"/>
    </source>
</evidence>
<dbReference type="InterPro" id="IPR011053">
    <property type="entry name" value="Single_hybrid_motif"/>
</dbReference>
<evidence type="ECO:0000256" key="7">
    <source>
        <dbReference type="PROSITE-ProRule" id="PRU00409"/>
    </source>
</evidence>
<dbReference type="InterPro" id="IPR016185">
    <property type="entry name" value="PreATP-grasp_dom_sf"/>
</dbReference>
<keyword evidence="13" id="KW-1185">Reference proteome</keyword>
<evidence type="ECO:0000256" key="8">
    <source>
        <dbReference type="SAM" id="MobiDB-lite"/>
    </source>
</evidence>
<comment type="cofactor">
    <cofactor evidence="1">
        <name>biotin</name>
        <dbReference type="ChEBI" id="CHEBI:57586"/>
    </cofactor>
</comment>
<evidence type="ECO:0000256" key="3">
    <source>
        <dbReference type="ARBA" id="ARBA00022598"/>
    </source>
</evidence>
<dbReference type="Pfam" id="PF02786">
    <property type="entry name" value="CPSase_L_D2"/>
    <property type="match status" value="1"/>
</dbReference>
<evidence type="ECO:0000259" key="11">
    <source>
        <dbReference type="PROSITE" id="PS50979"/>
    </source>
</evidence>
<dbReference type="Pfam" id="PF02785">
    <property type="entry name" value="Biotin_carb_C"/>
    <property type="match status" value="1"/>
</dbReference>
<evidence type="ECO:0000259" key="9">
    <source>
        <dbReference type="PROSITE" id="PS50968"/>
    </source>
</evidence>
<evidence type="ECO:0000256" key="5">
    <source>
        <dbReference type="ARBA" id="ARBA00022840"/>
    </source>
</evidence>
<dbReference type="Gene3D" id="3.40.50.20">
    <property type="match status" value="1"/>
</dbReference>
<dbReference type="Proteomes" id="UP001210380">
    <property type="component" value="Unassembled WGS sequence"/>
</dbReference>